<dbReference type="InterPro" id="IPR000504">
    <property type="entry name" value="RRM_dom"/>
</dbReference>
<dbReference type="PROSITE" id="PS50102">
    <property type="entry name" value="RRM"/>
    <property type="match status" value="1"/>
</dbReference>
<dbReference type="AlphaFoldDB" id="A0A8L7T4F0"/>
<evidence type="ECO:0000259" key="3">
    <source>
        <dbReference type="PROSITE" id="PS50102"/>
    </source>
</evidence>
<evidence type="ECO:0000313" key="5">
    <source>
        <dbReference type="WBParaSite" id="Bm4131c.1"/>
    </source>
</evidence>
<dbReference type="InterPro" id="IPR012677">
    <property type="entry name" value="Nucleotide-bd_a/b_plait_sf"/>
</dbReference>
<dbReference type="Proteomes" id="UP000006672">
    <property type="component" value="Unassembled WGS sequence"/>
</dbReference>
<name>A0A8L7T4F0_BRUMA</name>
<dbReference type="Gene3D" id="3.30.70.330">
    <property type="match status" value="1"/>
</dbReference>
<dbReference type="PANTHER" id="PTHR10501">
    <property type="entry name" value="U1 SMALL NUCLEAR RIBONUCLEOPROTEIN A/U2 SMALL NUCLEAR RIBONUCLEOPROTEIN B"/>
    <property type="match status" value="1"/>
</dbReference>
<keyword evidence="1 2" id="KW-0694">RNA-binding</keyword>
<dbReference type="SUPFAM" id="SSF54928">
    <property type="entry name" value="RNA-binding domain, RBD"/>
    <property type="match status" value="1"/>
</dbReference>
<accession>A0A8L7T4F0</accession>
<keyword evidence="4" id="KW-1185">Reference proteome</keyword>
<dbReference type="GO" id="GO:0003723">
    <property type="term" value="F:RNA binding"/>
    <property type="evidence" value="ECO:0007669"/>
    <property type="project" value="UniProtKB-UniRule"/>
</dbReference>
<proteinExistence type="predicted"/>
<dbReference type="SMART" id="SM00360">
    <property type="entry name" value="RRM"/>
    <property type="match status" value="1"/>
</dbReference>
<reference evidence="4" key="1">
    <citation type="journal article" date="2007" name="Science">
        <title>Draft genome of the filarial nematode parasite Brugia malayi.</title>
        <authorList>
            <person name="Ghedin E."/>
            <person name="Wang S."/>
            <person name="Spiro D."/>
            <person name="Caler E."/>
            <person name="Zhao Q."/>
            <person name="Crabtree J."/>
            <person name="Allen J.E."/>
            <person name="Delcher A.L."/>
            <person name="Guiliano D.B."/>
            <person name="Miranda-Saavedra D."/>
            <person name="Angiuoli S.V."/>
            <person name="Creasy T."/>
            <person name="Amedeo P."/>
            <person name="Haas B."/>
            <person name="El-Sayed N.M."/>
            <person name="Wortman J.R."/>
            <person name="Feldblyum T."/>
            <person name="Tallon L."/>
            <person name="Schatz M."/>
            <person name="Shumway M."/>
            <person name="Koo H."/>
            <person name="Salzberg S.L."/>
            <person name="Schobel S."/>
            <person name="Pertea M."/>
            <person name="Pop M."/>
            <person name="White O."/>
            <person name="Barton G.J."/>
            <person name="Carlow C.K."/>
            <person name="Crawford M.J."/>
            <person name="Daub J."/>
            <person name="Dimmic M.W."/>
            <person name="Estes C.F."/>
            <person name="Foster J.M."/>
            <person name="Ganatra M."/>
            <person name="Gregory W.F."/>
            <person name="Johnson N.M."/>
            <person name="Jin J."/>
            <person name="Komuniecki R."/>
            <person name="Korf I."/>
            <person name="Kumar S."/>
            <person name="Laney S."/>
            <person name="Li B.W."/>
            <person name="Li W."/>
            <person name="Lindblom T.H."/>
            <person name="Lustigman S."/>
            <person name="Ma D."/>
            <person name="Maina C.V."/>
            <person name="Martin D.M."/>
            <person name="McCarter J.P."/>
            <person name="McReynolds L."/>
            <person name="Mitreva M."/>
            <person name="Nutman T.B."/>
            <person name="Parkinson J."/>
            <person name="Peregrin-Alvarez J.M."/>
            <person name="Poole C."/>
            <person name="Ren Q."/>
            <person name="Saunders L."/>
            <person name="Sluder A.E."/>
            <person name="Smith K."/>
            <person name="Stanke M."/>
            <person name="Unnasch T.R."/>
            <person name="Ware J."/>
            <person name="Wei A.D."/>
            <person name="Weil G."/>
            <person name="Williams D.J."/>
            <person name="Zhang Y."/>
            <person name="Williams S.A."/>
            <person name="Fraser-Liggett C."/>
            <person name="Slatko B."/>
            <person name="Blaxter M.L."/>
            <person name="Scott A.L."/>
        </authorList>
    </citation>
    <scope>NUCLEOTIDE SEQUENCE</scope>
    <source>
        <strain evidence="4">FR3</strain>
    </source>
</reference>
<organism evidence="4 5">
    <name type="scientific">Brugia malayi</name>
    <name type="common">Filarial nematode worm</name>
    <dbReference type="NCBI Taxonomy" id="6279"/>
    <lineage>
        <taxon>Eukaryota</taxon>
        <taxon>Metazoa</taxon>
        <taxon>Ecdysozoa</taxon>
        <taxon>Nematoda</taxon>
        <taxon>Chromadorea</taxon>
        <taxon>Rhabditida</taxon>
        <taxon>Spirurina</taxon>
        <taxon>Spiruromorpha</taxon>
        <taxon>Filarioidea</taxon>
        <taxon>Onchocercidae</taxon>
        <taxon>Brugia</taxon>
    </lineage>
</organism>
<protein>
    <submittedName>
        <fullName evidence="5">RNA binding protein, putative</fullName>
    </submittedName>
</protein>
<reference evidence="5" key="2">
    <citation type="submission" date="2022-04" db="UniProtKB">
        <authorList>
            <consortium name="WormBaseParasite"/>
        </authorList>
    </citation>
    <scope>IDENTIFICATION</scope>
</reference>
<dbReference type="WBParaSite" id="Bm4131c.1">
    <property type="protein sequence ID" value="Bm4131c.1"/>
    <property type="gene ID" value="WBGene00224392"/>
</dbReference>
<evidence type="ECO:0000256" key="2">
    <source>
        <dbReference type="PROSITE-ProRule" id="PRU00176"/>
    </source>
</evidence>
<evidence type="ECO:0000256" key="1">
    <source>
        <dbReference type="ARBA" id="ARBA00022884"/>
    </source>
</evidence>
<dbReference type="InterPro" id="IPR035979">
    <property type="entry name" value="RBD_domain_sf"/>
</dbReference>
<evidence type="ECO:0000313" key="4">
    <source>
        <dbReference type="Proteomes" id="UP000006672"/>
    </source>
</evidence>
<feature type="domain" description="RRM" evidence="3">
    <location>
        <begin position="39"/>
        <end position="142"/>
    </location>
</feature>
<sequence length="150" mass="16605">MENGKLAGTESLESIESSSTNSVISTRAVPNITGNEPVRTLFVSGLPMDAKQRELYLLFRSCRGYENSLLRITQSKDGGIASPVFCAYPGFTRLRLHTRNDTTVAFVEFRDVRQATLVMNALQGCRISSSHRGGIRIEYARNRMGDITGQ</sequence>